<dbReference type="GO" id="GO:0004497">
    <property type="term" value="F:monooxygenase activity"/>
    <property type="evidence" value="ECO:0007669"/>
    <property type="project" value="UniProtKB-KW"/>
</dbReference>
<evidence type="ECO:0000256" key="8">
    <source>
        <dbReference type="ARBA" id="ARBA00023033"/>
    </source>
</evidence>
<evidence type="ECO:0000256" key="3">
    <source>
        <dbReference type="ARBA" id="ARBA00010617"/>
    </source>
</evidence>
<dbReference type="AlphaFoldDB" id="A0A8K0XSG0"/>
<evidence type="ECO:0000313" key="11">
    <source>
        <dbReference type="EMBL" id="KAH8103594.1"/>
    </source>
</evidence>
<evidence type="ECO:0000256" key="1">
    <source>
        <dbReference type="ARBA" id="ARBA00001971"/>
    </source>
</evidence>
<keyword evidence="6" id="KW-0560">Oxidoreductase</keyword>
<evidence type="ECO:0000256" key="4">
    <source>
        <dbReference type="ARBA" id="ARBA00022617"/>
    </source>
</evidence>
<evidence type="ECO:0000256" key="10">
    <source>
        <dbReference type="SAM" id="SignalP"/>
    </source>
</evidence>
<accession>A0A8K0XSG0</accession>
<dbReference type="GO" id="GO:0016705">
    <property type="term" value="F:oxidoreductase activity, acting on paired donors, with incorporation or reduction of molecular oxygen"/>
    <property type="evidence" value="ECO:0007669"/>
    <property type="project" value="InterPro"/>
</dbReference>
<sequence length="518" mass="58204">MSLIQTTSVFLLGLLVLRAILPTIRGKNKLPPGPKPYPIIGNALDMPLVRSWVKFQEWCDVYKSDLIFIHLPFRTALIVGSTKAAVELLEKRSPIYSERMRSIVLEMMGWTHFFPMMSASKPGWKEQRKLFHQHYGYDTRRHNPVQLQQVRKFLSWVLKSPQDTPQLVRQMISSVIVTVTYGKTVTGMDDECIVTVATAAKGISEASIPGIYWVDYFPILRHVPTWFPGATSRRLSEKYLPYVMLMREKAYNDTKIALDNGLAAPSVAATLIENIREKHGAESKEGILQDELAKTVTSIAYVGGIDTTNSSAEAFLVAMAMHPHIQIKVQNELDRVVGRNRLPEFGDFERIPYLRAILLETLRWMPVAPLGIPHVSIADDVYNGYFIPKGTIVIPNRWSMAHNPEDYPDPLEFIPERHLRPDGTIDPKAEDQIMTLILGFGRRSCPGRAFGLETLSIYIASTLFAFEITAGVDETGKPVKLTAELDGGLVANVPVVPRGMKPRFPAVTQLIREAVEDQ</sequence>
<dbReference type="OrthoDB" id="2789670at2759"/>
<keyword evidence="7 9" id="KW-0408">Iron</keyword>
<dbReference type="Pfam" id="PF00067">
    <property type="entry name" value="p450"/>
    <property type="match status" value="1"/>
</dbReference>
<dbReference type="InterPro" id="IPR036396">
    <property type="entry name" value="Cyt_P450_sf"/>
</dbReference>
<keyword evidence="5 9" id="KW-0479">Metal-binding</keyword>
<dbReference type="InterPro" id="IPR002401">
    <property type="entry name" value="Cyt_P450_E_grp-I"/>
</dbReference>
<evidence type="ECO:0000256" key="5">
    <source>
        <dbReference type="ARBA" id="ARBA00022723"/>
    </source>
</evidence>
<feature type="binding site" description="axial binding residue" evidence="9">
    <location>
        <position position="445"/>
    </location>
    <ligand>
        <name>heme</name>
        <dbReference type="ChEBI" id="CHEBI:30413"/>
    </ligand>
    <ligandPart>
        <name>Fe</name>
        <dbReference type="ChEBI" id="CHEBI:18248"/>
    </ligandPart>
</feature>
<comment type="pathway">
    <text evidence="2">Secondary metabolite biosynthesis.</text>
</comment>
<keyword evidence="4 9" id="KW-0349">Heme</keyword>
<evidence type="ECO:0000256" key="9">
    <source>
        <dbReference type="PIRSR" id="PIRSR602401-1"/>
    </source>
</evidence>
<dbReference type="PANTHER" id="PTHR46300">
    <property type="entry name" value="P450, PUTATIVE (EUROFUNG)-RELATED-RELATED"/>
    <property type="match status" value="1"/>
</dbReference>
<dbReference type="GO" id="GO:0020037">
    <property type="term" value="F:heme binding"/>
    <property type="evidence" value="ECO:0007669"/>
    <property type="project" value="InterPro"/>
</dbReference>
<evidence type="ECO:0000256" key="7">
    <source>
        <dbReference type="ARBA" id="ARBA00023004"/>
    </source>
</evidence>
<comment type="cofactor">
    <cofactor evidence="1 9">
        <name>heme</name>
        <dbReference type="ChEBI" id="CHEBI:30413"/>
    </cofactor>
</comment>
<name>A0A8K0XSG0_9AGAR</name>
<feature type="chain" id="PRO_5035459145" evidence="10">
    <location>
        <begin position="27"/>
        <end position="518"/>
    </location>
</feature>
<dbReference type="PRINTS" id="PR00463">
    <property type="entry name" value="EP450I"/>
</dbReference>
<keyword evidence="12" id="KW-1185">Reference proteome</keyword>
<evidence type="ECO:0000313" key="12">
    <source>
        <dbReference type="Proteomes" id="UP000813824"/>
    </source>
</evidence>
<evidence type="ECO:0000256" key="2">
    <source>
        <dbReference type="ARBA" id="ARBA00005179"/>
    </source>
</evidence>
<gene>
    <name evidence="11" type="ORF">BXZ70DRAFT_1055994</name>
</gene>
<proteinExistence type="inferred from homology"/>
<comment type="caution">
    <text evidence="11">The sequence shown here is derived from an EMBL/GenBank/DDBJ whole genome shotgun (WGS) entry which is preliminary data.</text>
</comment>
<dbReference type="Proteomes" id="UP000813824">
    <property type="component" value="Unassembled WGS sequence"/>
</dbReference>
<keyword evidence="10" id="KW-0732">Signal</keyword>
<dbReference type="Gene3D" id="1.10.630.10">
    <property type="entry name" value="Cytochrome P450"/>
    <property type="match status" value="1"/>
</dbReference>
<keyword evidence="8" id="KW-0503">Monooxygenase</keyword>
<dbReference type="PANTHER" id="PTHR46300:SF7">
    <property type="entry name" value="P450, PUTATIVE (EUROFUNG)-RELATED"/>
    <property type="match status" value="1"/>
</dbReference>
<protein>
    <submittedName>
        <fullName evidence="11">Cytochrome P450</fullName>
    </submittedName>
</protein>
<dbReference type="InterPro" id="IPR050364">
    <property type="entry name" value="Cytochrome_P450_fung"/>
</dbReference>
<dbReference type="EMBL" id="JAEVFJ010000007">
    <property type="protein sequence ID" value="KAH8103594.1"/>
    <property type="molecule type" value="Genomic_DNA"/>
</dbReference>
<organism evidence="11 12">
    <name type="scientific">Cristinia sonorae</name>
    <dbReference type="NCBI Taxonomy" id="1940300"/>
    <lineage>
        <taxon>Eukaryota</taxon>
        <taxon>Fungi</taxon>
        <taxon>Dikarya</taxon>
        <taxon>Basidiomycota</taxon>
        <taxon>Agaricomycotina</taxon>
        <taxon>Agaricomycetes</taxon>
        <taxon>Agaricomycetidae</taxon>
        <taxon>Agaricales</taxon>
        <taxon>Pleurotineae</taxon>
        <taxon>Stephanosporaceae</taxon>
        <taxon>Cristinia</taxon>
    </lineage>
</organism>
<evidence type="ECO:0000256" key="6">
    <source>
        <dbReference type="ARBA" id="ARBA00023002"/>
    </source>
</evidence>
<reference evidence="11" key="1">
    <citation type="journal article" date="2021" name="New Phytol.">
        <title>Evolutionary innovations through gain and loss of genes in the ectomycorrhizal Boletales.</title>
        <authorList>
            <person name="Wu G."/>
            <person name="Miyauchi S."/>
            <person name="Morin E."/>
            <person name="Kuo A."/>
            <person name="Drula E."/>
            <person name="Varga T."/>
            <person name="Kohler A."/>
            <person name="Feng B."/>
            <person name="Cao Y."/>
            <person name="Lipzen A."/>
            <person name="Daum C."/>
            <person name="Hundley H."/>
            <person name="Pangilinan J."/>
            <person name="Johnson J."/>
            <person name="Barry K."/>
            <person name="LaButti K."/>
            <person name="Ng V."/>
            <person name="Ahrendt S."/>
            <person name="Min B."/>
            <person name="Choi I.G."/>
            <person name="Park H."/>
            <person name="Plett J.M."/>
            <person name="Magnuson J."/>
            <person name="Spatafora J.W."/>
            <person name="Nagy L.G."/>
            <person name="Henrissat B."/>
            <person name="Grigoriev I.V."/>
            <person name="Yang Z.L."/>
            <person name="Xu J."/>
            <person name="Martin F.M."/>
        </authorList>
    </citation>
    <scope>NUCLEOTIDE SEQUENCE</scope>
    <source>
        <strain evidence="11">KKN 215</strain>
    </source>
</reference>
<feature type="signal peptide" evidence="10">
    <location>
        <begin position="1"/>
        <end position="26"/>
    </location>
</feature>
<comment type="similarity">
    <text evidence="3">Belongs to the cytochrome P450 family.</text>
</comment>
<dbReference type="CDD" id="cd11065">
    <property type="entry name" value="CYP64-like"/>
    <property type="match status" value="1"/>
</dbReference>
<dbReference type="GO" id="GO:0005506">
    <property type="term" value="F:iron ion binding"/>
    <property type="evidence" value="ECO:0007669"/>
    <property type="project" value="InterPro"/>
</dbReference>
<dbReference type="SUPFAM" id="SSF48264">
    <property type="entry name" value="Cytochrome P450"/>
    <property type="match status" value="1"/>
</dbReference>
<dbReference type="InterPro" id="IPR001128">
    <property type="entry name" value="Cyt_P450"/>
</dbReference>